<gene>
    <name evidence="2" type="ORF">FZC79_04545</name>
</gene>
<sequence length="179" mass="20338">MTAGVRKRGSGVLPEGNERHLKCRKGHLLSLEKNTRDTRRSKKGFRCPSRGERETPEVPKRASGVTREEHERHQTVEKGVQVSFERGTGDTWSAKKGFGCPSGGERETPGVRKRGSGVLRERNERHLKCRKEHLLSLEKNTRDTRRSKRGSGVLREGNERHLECEKGVQVSFERGTRDT</sequence>
<comment type="caution">
    <text evidence="2">The sequence shown here is derived from an EMBL/GenBank/DDBJ whole genome shotgun (WGS) entry which is preliminary data.</text>
</comment>
<reference evidence="2 3" key="1">
    <citation type="submission" date="2019-08" db="EMBL/GenBank/DDBJ databases">
        <title>Bacillus genomes from the desert of Cuatro Cienegas, Coahuila.</title>
        <authorList>
            <person name="Olmedo-Alvarez G."/>
        </authorList>
    </citation>
    <scope>NUCLEOTIDE SEQUENCE [LARGE SCALE GENOMIC DNA]</scope>
    <source>
        <strain evidence="2 3">CH40_1T</strain>
    </source>
</reference>
<dbReference type="EMBL" id="VTEH01000002">
    <property type="protein sequence ID" value="TYR76971.1"/>
    <property type="molecule type" value="Genomic_DNA"/>
</dbReference>
<feature type="region of interest" description="Disordered" evidence="1">
    <location>
        <begin position="88"/>
        <end position="116"/>
    </location>
</feature>
<protein>
    <submittedName>
        <fullName evidence="2">Uncharacterized protein</fullName>
    </submittedName>
</protein>
<evidence type="ECO:0000313" key="3">
    <source>
        <dbReference type="Proteomes" id="UP000323317"/>
    </source>
</evidence>
<feature type="region of interest" description="Disordered" evidence="1">
    <location>
        <begin position="135"/>
        <end position="159"/>
    </location>
</feature>
<organism evidence="2 3">
    <name type="scientific">Rossellomorea vietnamensis</name>
    <dbReference type="NCBI Taxonomy" id="218284"/>
    <lineage>
        <taxon>Bacteria</taxon>
        <taxon>Bacillati</taxon>
        <taxon>Bacillota</taxon>
        <taxon>Bacilli</taxon>
        <taxon>Bacillales</taxon>
        <taxon>Bacillaceae</taxon>
        <taxon>Rossellomorea</taxon>
    </lineage>
</organism>
<proteinExistence type="predicted"/>
<name>A0A5D4KI93_9BACI</name>
<dbReference type="RefSeq" id="WP_148945665.1">
    <property type="nucleotide sequence ID" value="NZ_VTEH01000002.1"/>
</dbReference>
<evidence type="ECO:0000313" key="2">
    <source>
        <dbReference type="EMBL" id="TYR76971.1"/>
    </source>
</evidence>
<dbReference type="Proteomes" id="UP000323317">
    <property type="component" value="Unassembled WGS sequence"/>
</dbReference>
<feature type="region of interest" description="Disordered" evidence="1">
    <location>
        <begin position="1"/>
        <end position="76"/>
    </location>
</feature>
<accession>A0A5D4KI93</accession>
<evidence type="ECO:0000256" key="1">
    <source>
        <dbReference type="SAM" id="MobiDB-lite"/>
    </source>
</evidence>
<dbReference type="AlphaFoldDB" id="A0A5D4KI93"/>
<feature type="compositionally biased region" description="Basic and acidic residues" evidence="1">
    <location>
        <begin position="49"/>
        <end position="76"/>
    </location>
</feature>
<feature type="compositionally biased region" description="Basic and acidic residues" evidence="1">
    <location>
        <begin position="135"/>
        <end position="144"/>
    </location>
</feature>